<accession>A0ABP9EQ35</accession>
<organism evidence="1 2">
    <name type="scientific">Kitasatospora terrestris</name>
    <dbReference type="NCBI Taxonomy" id="258051"/>
    <lineage>
        <taxon>Bacteria</taxon>
        <taxon>Bacillati</taxon>
        <taxon>Actinomycetota</taxon>
        <taxon>Actinomycetes</taxon>
        <taxon>Kitasatosporales</taxon>
        <taxon>Streptomycetaceae</taxon>
        <taxon>Kitasatospora</taxon>
    </lineage>
</organism>
<name>A0ABP9EQ35_9ACTN</name>
<reference evidence="2" key="1">
    <citation type="journal article" date="2019" name="Int. J. Syst. Evol. Microbiol.">
        <title>The Global Catalogue of Microorganisms (GCM) 10K type strain sequencing project: providing services to taxonomists for standard genome sequencing and annotation.</title>
        <authorList>
            <consortium name="The Broad Institute Genomics Platform"/>
            <consortium name="The Broad Institute Genome Sequencing Center for Infectious Disease"/>
            <person name="Wu L."/>
            <person name="Ma J."/>
        </authorList>
    </citation>
    <scope>NUCLEOTIDE SEQUENCE [LARGE SCALE GENOMIC DNA]</scope>
    <source>
        <strain evidence="2">JCM 13006</strain>
    </source>
</reference>
<sequence length="755" mass="79396">MPAMDENAEQQHPTTTVSTDYAHRQLARAFTTALSHPDPATRSRADAKAGRWREVLAGIAGGTLRIGSRTPVAGLPAWVTPEVVRGGFATGRACAEGPLEPYEREACRAAGVPEGRAELFAHALTEAGLAGLWALLDSGRYRVTVPEEAALLTVAWLVRAGEQSAALELVAELAPFAGRLRFTPPPGGGPAARPDAVHRRTVGDVVATLATRGPNLAVETQREALTVWLPYSDELLAHWLETADGGRALAVDPGPDWHRRGAALLLRYRTLAAAHRLCGKHRKPGENLGILRAALEATVAGEPLDPKLRGLLVASVDAMVRRRGLPGSARHSALRAGQAAQAALPSHHALAQVLLGRLATLGQEDGLADPDAVLAPVSAAEAAESGIPAGSAVPAALHRPVLAATSAPVETLIGRGLVPSAEVLAELAPQLAAAAEAAAHPDPALRGLVAAGHRAFAARRSLLLLDYAHQVRAEELPWVRAVRPHRSGDPAARRTGLAALRRLGELTLGTFPGTVPPNPLVSELAGLARRAGEPLPFTEELAADIFMGGFTPKFPAAARIAAGLLEGTVYERYYGIDYAEVRALAERAGSDREKSVVAREFSTLCRQRAGTPGTSRSVAANGTVIEQAQILTTHNLAVLAGPVGVVPAGGWEAAALGAYGTVRRLVALAERQPWPLATVKNAAFAWRQLVFHLSLCSPREREAVLAVIVGEHPARLTPAVEGLRLAAAGHRFDPDGTGARRFLGWTVGSHWLLGR</sequence>
<dbReference type="EMBL" id="BAABIS010000001">
    <property type="protein sequence ID" value="GAA4884257.1"/>
    <property type="molecule type" value="Genomic_DNA"/>
</dbReference>
<evidence type="ECO:0000313" key="2">
    <source>
        <dbReference type="Proteomes" id="UP001501752"/>
    </source>
</evidence>
<dbReference type="Proteomes" id="UP001501752">
    <property type="component" value="Unassembled WGS sequence"/>
</dbReference>
<keyword evidence="2" id="KW-1185">Reference proteome</keyword>
<protein>
    <submittedName>
        <fullName evidence="1">Uncharacterized protein</fullName>
    </submittedName>
</protein>
<evidence type="ECO:0000313" key="1">
    <source>
        <dbReference type="EMBL" id="GAA4884257.1"/>
    </source>
</evidence>
<gene>
    <name evidence="1" type="ORF">GCM10023235_76310</name>
</gene>
<proteinExistence type="predicted"/>
<comment type="caution">
    <text evidence="1">The sequence shown here is derived from an EMBL/GenBank/DDBJ whole genome shotgun (WGS) entry which is preliminary data.</text>
</comment>